<dbReference type="OrthoDB" id="6247875at2759"/>
<feature type="compositionally biased region" description="Polar residues" evidence="1">
    <location>
        <begin position="1"/>
        <end position="15"/>
    </location>
</feature>
<evidence type="ECO:0000313" key="3">
    <source>
        <dbReference type="Proteomes" id="UP000812287"/>
    </source>
</evidence>
<feature type="compositionally biased region" description="Basic and acidic residues" evidence="1">
    <location>
        <begin position="16"/>
        <end position="33"/>
    </location>
</feature>
<feature type="compositionally biased region" description="Pro residues" evidence="1">
    <location>
        <begin position="86"/>
        <end position="96"/>
    </location>
</feature>
<evidence type="ECO:0000256" key="1">
    <source>
        <dbReference type="SAM" id="MobiDB-lite"/>
    </source>
</evidence>
<dbReference type="AlphaFoldDB" id="A0A9P7VG58"/>
<feature type="region of interest" description="Disordered" evidence="1">
    <location>
        <begin position="272"/>
        <end position="300"/>
    </location>
</feature>
<feature type="region of interest" description="Disordered" evidence="1">
    <location>
        <begin position="1"/>
        <end position="67"/>
    </location>
</feature>
<name>A0A9P7VG58_9AGAR</name>
<feature type="region of interest" description="Disordered" evidence="1">
    <location>
        <begin position="85"/>
        <end position="111"/>
    </location>
</feature>
<proteinExistence type="predicted"/>
<feature type="compositionally biased region" description="Basic residues" evidence="1">
    <location>
        <begin position="34"/>
        <end position="43"/>
    </location>
</feature>
<reference evidence="2" key="1">
    <citation type="submission" date="2020-11" db="EMBL/GenBank/DDBJ databases">
        <title>Adaptations for nitrogen fixation in a non-lichenized fungal sporocarp promotes dispersal by wood-feeding termites.</title>
        <authorList>
            <consortium name="DOE Joint Genome Institute"/>
            <person name="Koch R.A."/>
            <person name="Yoon G."/>
            <person name="Arayal U."/>
            <person name="Lail K."/>
            <person name="Amirebrahimi M."/>
            <person name="Labutti K."/>
            <person name="Lipzen A."/>
            <person name="Riley R."/>
            <person name="Barry K."/>
            <person name="Henrissat B."/>
            <person name="Grigoriev I.V."/>
            <person name="Herr J.R."/>
            <person name="Aime M.C."/>
        </authorList>
    </citation>
    <scope>NUCLEOTIDE SEQUENCE</scope>
    <source>
        <strain evidence="2">MCA 3950</strain>
    </source>
</reference>
<protein>
    <submittedName>
        <fullName evidence="2">Uncharacterized protein</fullName>
    </submittedName>
</protein>
<accession>A0A9P7VG58</accession>
<organism evidence="2 3">
    <name type="scientific">Guyanagaster necrorhizus</name>
    <dbReference type="NCBI Taxonomy" id="856835"/>
    <lineage>
        <taxon>Eukaryota</taxon>
        <taxon>Fungi</taxon>
        <taxon>Dikarya</taxon>
        <taxon>Basidiomycota</taxon>
        <taxon>Agaricomycotina</taxon>
        <taxon>Agaricomycetes</taxon>
        <taxon>Agaricomycetidae</taxon>
        <taxon>Agaricales</taxon>
        <taxon>Marasmiineae</taxon>
        <taxon>Physalacriaceae</taxon>
        <taxon>Guyanagaster</taxon>
    </lineage>
</organism>
<evidence type="ECO:0000313" key="2">
    <source>
        <dbReference type="EMBL" id="KAG7440356.1"/>
    </source>
</evidence>
<dbReference type="GeneID" id="66112981"/>
<keyword evidence="3" id="KW-1185">Reference proteome</keyword>
<dbReference type="RefSeq" id="XP_043033856.1">
    <property type="nucleotide sequence ID" value="XM_043190684.1"/>
</dbReference>
<gene>
    <name evidence="2" type="ORF">BT62DRAFT_997837</name>
</gene>
<dbReference type="EMBL" id="MU250573">
    <property type="protein sequence ID" value="KAG7440356.1"/>
    <property type="molecule type" value="Genomic_DNA"/>
</dbReference>
<dbReference type="Proteomes" id="UP000812287">
    <property type="component" value="Unassembled WGS sequence"/>
</dbReference>
<comment type="caution">
    <text evidence="2">The sequence shown here is derived from an EMBL/GenBank/DDBJ whole genome shotgun (WGS) entry which is preliminary data.</text>
</comment>
<sequence length="300" mass="33827">MTSPQQQPWNMLTGQEKTEHALLYPDYKHEPRKSPRVARKKAHTMGYAESGHRGRSSRSRQNGEYPPLAPHSAICHSLPCRRSSSCPPPGSVPAAPPAVHHEDEDDVPIGPVFETRDDLQRRPSRIMTYHSSSSAYPSSFDVSSIPMQLLEPEELSYSWPADPREFQLIPPSLLCGMADGRNGFISSDFSDVQAKSIWIEPSWDYTQADTDISWAEPESFVPYLSTEDIMSQWYQEVKKEEREILFDDFRKDQQHFDTTLFIYPFASRAFGNASSSSPAPPSLSPLEIAPNEVSGPQQEL</sequence>